<accession>F9RMZ1</accession>
<feature type="coiled-coil region" evidence="1">
    <location>
        <begin position="232"/>
        <end position="325"/>
    </location>
</feature>
<evidence type="ECO:0000313" key="3">
    <source>
        <dbReference type="Proteomes" id="UP000004349"/>
    </source>
</evidence>
<dbReference type="eggNOG" id="ENOG502ZXNF">
    <property type="taxonomic scope" value="Bacteria"/>
</dbReference>
<dbReference type="EMBL" id="AFWE01000098">
    <property type="protein sequence ID" value="EGU37787.1"/>
    <property type="molecule type" value="Genomic_DNA"/>
</dbReference>
<evidence type="ECO:0000256" key="1">
    <source>
        <dbReference type="SAM" id="Coils"/>
    </source>
</evidence>
<evidence type="ECO:0000313" key="2">
    <source>
        <dbReference type="EMBL" id="EGU37787.1"/>
    </source>
</evidence>
<dbReference type="RefSeq" id="WP_005594993.1">
    <property type="nucleotide sequence ID" value="NZ_AFWE01000098.1"/>
</dbReference>
<protein>
    <submittedName>
        <fullName evidence="2">Methyl-accepting chemotaxis protein</fullName>
    </submittedName>
</protein>
<dbReference type="Proteomes" id="UP000004349">
    <property type="component" value="Unassembled WGS sequence"/>
</dbReference>
<gene>
    <name evidence="2" type="ORF">VIS19158_10134</name>
</gene>
<proteinExistence type="predicted"/>
<keyword evidence="1" id="KW-0175">Coiled coil</keyword>
<reference evidence="2 3" key="1">
    <citation type="journal article" date="2012" name="Int. J. Syst. Evol. Microbiol.">
        <title>Vibrio caribbeanicus sp. nov., isolated from the marine sponge Scleritoderma cyanea.</title>
        <authorList>
            <person name="Hoffmann M."/>
            <person name="Monday S.R."/>
            <person name="Allard M.W."/>
            <person name="Strain E.A."/>
            <person name="Whittaker P."/>
            <person name="Naum M."/>
            <person name="McCarthy P.J."/>
            <person name="Lopez J.V."/>
            <person name="Fischer M."/>
            <person name="Brown E.W."/>
        </authorList>
    </citation>
    <scope>NUCLEOTIDE SEQUENCE [LARGE SCALE GENOMIC DNA]</scope>
    <source>
        <strain evidence="2 3">LMG 19158</strain>
    </source>
</reference>
<comment type="caution">
    <text evidence="2">The sequence shown here is derived from an EMBL/GenBank/DDBJ whole genome shotgun (WGS) entry which is preliminary data.</text>
</comment>
<organism evidence="2 3">
    <name type="scientific">Vibrio scophthalmi LMG 19158</name>
    <dbReference type="NCBI Taxonomy" id="870967"/>
    <lineage>
        <taxon>Bacteria</taxon>
        <taxon>Pseudomonadati</taxon>
        <taxon>Pseudomonadota</taxon>
        <taxon>Gammaproteobacteria</taxon>
        <taxon>Vibrionales</taxon>
        <taxon>Vibrionaceae</taxon>
        <taxon>Vibrio</taxon>
    </lineage>
</organism>
<dbReference type="AlphaFoldDB" id="F9RMZ1"/>
<sequence>MTTTSDIKKQVVKACETLYQTGGVELKKITGRLVAKDTDFSHTAVTPYVKEWREEQYKIESDELKKTSMSDVLVKALHQEINTRMLSLNALRDDEMEVNRIELEEAQESAAELLQVNDILDVKLAEATTKNVQLERELATKTQEVTNLEATVSRVQAEKEDDLKAADRSYAELEGKLAELVASHQAIIEELKDQHQQALIELKSEHTQRIAELSNVHNGNVEELKLSHTSIQEQLRADIDKLSNSLNEMTAQSSSKSETIGQLRAELEDKESLKAAMESLTIANRELEIQLNAAQQSAQSANVSVSKLEAELVDHKEQRNKAQSELVKVSDSYSVLNDKYMGLLSKSNDV</sequence>
<name>F9RMZ1_9VIBR</name>
<feature type="coiled-coil region" evidence="1">
    <location>
        <begin position="103"/>
        <end position="208"/>
    </location>
</feature>